<evidence type="ECO:0000256" key="1">
    <source>
        <dbReference type="SAM" id="MobiDB-lite"/>
    </source>
</evidence>
<gene>
    <name evidence="4" type="ORF">HMPREF1978_01448</name>
</gene>
<keyword evidence="2" id="KW-0812">Transmembrane</keyword>
<dbReference type="HOGENOM" id="CLU_000288_47_3_11"/>
<dbReference type="AlphaFoldDB" id="U1R8B4"/>
<dbReference type="RefSeq" id="WP_021603583.1">
    <property type="nucleotide sequence ID" value="NZ_KE951489.1"/>
</dbReference>
<dbReference type="Pfam" id="PF13462">
    <property type="entry name" value="Thioredoxin_4"/>
    <property type="match status" value="1"/>
</dbReference>
<keyword evidence="2" id="KW-1133">Transmembrane helix</keyword>
<name>U1R8B4_9ACTO</name>
<evidence type="ECO:0000256" key="2">
    <source>
        <dbReference type="SAM" id="Phobius"/>
    </source>
</evidence>
<accession>U1R8B4</accession>
<keyword evidence="2" id="KW-0472">Membrane</keyword>
<comment type="caution">
    <text evidence="4">The sequence shown here is derived from an EMBL/GenBank/DDBJ whole genome shotgun (WGS) entry which is preliminary data.</text>
</comment>
<feature type="transmembrane region" description="Helical" evidence="2">
    <location>
        <begin position="39"/>
        <end position="58"/>
    </location>
</feature>
<feature type="compositionally biased region" description="Basic and acidic residues" evidence="1">
    <location>
        <begin position="14"/>
        <end position="30"/>
    </location>
</feature>
<reference evidence="4 5" key="1">
    <citation type="submission" date="2013-08" db="EMBL/GenBank/DDBJ databases">
        <authorList>
            <person name="Weinstock G."/>
            <person name="Sodergren E."/>
            <person name="Wylie T."/>
            <person name="Fulton L."/>
            <person name="Fulton R."/>
            <person name="Fronick C."/>
            <person name="O'Laughlin M."/>
            <person name="Godfrey J."/>
            <person name="Miner T."/>
            <person name="Herter B."/>
            <person name="Appelbaum E."/>
            <person name="Cordes M."/>
            <person name="Lek S."/>
            <person name="Wollam A."/>
            <person name="Pepin K.H."/>
            <person name="Palsikar V.B."/>
            <person name="Mitreva M."/>
            <person name="Wilson R.K."/>
        </authorList>
    </citation>
    <scope>NUCLEOTIDE SEQUENCE [LARGE SCALE GENOMIC DNA]</scope>
    <source>
        <strain evidence="4 5">F0530</strain>
    </source>
</reference>
<dbReference type="Gene3D" id="3.40.30.10">
    <property type="entry name" value="Glutaredoxin"/>
    <property type="match status" value="1"/>
</dbReference>
<dbReference type="PATRIC" id="fig|1321817.3.peg.1273"/>
<protein>
    <submittedName>
        <fullName evidence="4">DsbA-like protein</fullName>
    </submittedName>
</protein>
<dbReference type="InterPro" id="IPR012336">
    <property type="entry name" value="Thioredoxin-like_fold"/>
</dbReference>
<evidence type="ECO:0000313" key="4">
    <source>
        <dbReference type="EMBL" id="ERH14757.1"/>
    </source>
</evidence>
<dbReference type="SUPFAM" id="SSF52833">
    <property type="entry name" value="Thioredoxin-like"/>
    <property type="match status" value="1"/>
</dbReference>
<evidence type="ECO:0000259" key="3">
    <source>
        <dbReference type="Pfam" id="PF13462"/>
    </source>
</evidence>
<sequence>MRSSPVVSSSSARAARERAKQLRAEQERKERRGKIARRSILGAGCVTIVGGAAGLVFYERSQNKEGGGANGKSTSAVDYTKLDETTLKSKLANRKGVPKLVLVDGSLPFGKGPVPGTMNTGTKNVIEVVFDYACSHCAEFESVHAAELKSIIDTGKATVVLRPCKILGSPWSDLADSFMGTVLDREPAKAWAMHTAIFAQLESAIKSGAQQYPGIDAIVSAANAVGLKADTITDATNSAQTNAYENWTKLGTTSFTNQNLAGTPTIFINGVNANLAQLQEQGSLQKLLLPGATITPAPTN</sequence>
<dbReference type="InterPro" id="IPR036249">
    <property type="entry name" value="Thioredoxin-like_sf"/>
</dbReference>
<proteinExistence type="predicted"/>
<evidence type="ECO:0000313" key="5">
    <source>
        <dbReference type="Proteomes" id="UP000016481"/>
    </source>
</evidence>
<dbReference type="CDD" id="cd02972">
    <property type="entry name" value="DsbA_family"/>
    <property type="match status" value="1"/>
</dbReference>
<dbReference type="EMBL" id="AWSC01000061">
    <property type="protein sequence ID" value="ERH14757.1"/>
    <property type="molecule type" value="Genomic_DNA"/>
</dbReference>
<dbReference type="Proteomes" id="UP000016481">
    <property type="component" value="Unassembled WGS sequence"/>
</dbReference>
<organism evidence="4 5">
    <name type="scientific">Actinomyces graevenitzii F0530</name>
    <dbReference type="NCBI Taxonomy" id="1321817"/>
    <lineage>
        <taxon>Bacteria</taxon>
        <taxon>Bacillati</taxon>
        <taxon>Actinomycetota</taxon>
        <taxon>Actinomycetes</taxon>
        <taxon>Actinomycetales</taxon>
        <taxon>Actinomycetaceae</taxon>
        <taxon>Actinomyces</taxon>
    </lineage>
</organism>
<feature type="region of interest" description="Disordered" evidence="1">
    <location>
        <begin position="1"/>
        <end position="33"/>
    </location>
</feature>
<feature type="domain" description="Thioredoxin-like fold" evidence="3">
    <location>
        <begin position="121"/>
        <end position="277"/>
    </location>
</feature>
<feature type="compositionally biased region" description="Low complexity" evidence="1">
    <location>
        <begin position="1"/>
        <end position="13"/>
    </location>
</feature>